<organism evidence="1 2">
    <name type="scientific">Polycladospora coralii</name>
    <dbReference type="NCBI Taxonomy" id="2771432"/>
    <lineage>
        <taxon>Bacteria</taxon>
        <taxon>Bacillati</taxon>
        <taxon>Bacillota</taxon>
        <taxon>Bacilli</taxon>
        <taxon>Bacillales</taxon>
        <taxon>Thermoactinomycetaceae</taxon>
        <taxon>Polycladospora</taxon>
    </lineage>
</organism>
<dbReference type="EMBL" id="JACXAH010000017">
    <property type="protein sequence ID" value="MBD1373102.1"/>
    <property type="molecule type" value="Genomic_DNA"/>
</dbReference>
<proteinExistence type="predicted"/>
<gene>
    <name evidence="1" type="ORF">IC620_12130</name>
</gene>
<sequence>MLSGANGWREAIPTSALDRASCRTLYFGKTVMVFAHRPASIGDVDHILVIMEGEVHHV</sequence>
<name>A0A926NAS6_9BACL</name>
<dbReference type="Gene3D" id="3.40.50.300">
    <property type="entry name" value="P-loop containing nucleotide triphosphate hydrolases"/>
    <property type="match status" value="1"/>
</dbReference>
<keyword evidence="2" id="KW-1185">Reference proteome</keyword>
<reference evidence="1" key="1">
    <citation type="submission" date="2020-09" db="EMBL/GenBank/DDBJ databases">
        <title>A novel bacterium of genus Hazenella, isolated from South China Sea.</title>
        <authorList>
            <person name="Huang H."/>
            <person name="Mo K."/>
            <person name="Hu Y."/>
        </authorList>
    </citation>
    <scope>NUCLEOTIDE SEQUENCE</scope>
    <source>
        <strain evidence="1">IB182357</strain>
    </source>
</reference>
<accession>A0A926NAS6</accession>
<dbReference type="RefSeq" id="WP_191138743.1">
    <property type="nucleotide sequence ID" value="NZ_JACXAG020000001.1"/>
</dbReference>
<evidence type="ECO:0000313" key="1">
    <source>
        <dbReference type="EMBL" id="MBD1373102.1"/>
    </source>
</evidence>
<protein>
    <submittedName>
        <fullName evidence="1">Uncharacterized protein</fullName>
    </submittedName>
</protein>
<dbReference type="InterPro" id="IPR027417">
    <property type="entry name" value="P-loop_NTPase"/>
</dbReference>
<dbReference type="AlphaFoldDB" id="A0A926NAS6"/>
<dbReference type="Proteomes" id="UP000661691">
    <property type="component" value="Unassembled WGS sequence"/>
</dbReference>
<comment type="caution">
    <text evidence="1">The sequence shown here is derived from an EMBL/GenBank/DDBJ whole genome shotgun (WGS) entry which is preliminary data.</text>
</comment>
<evidence type="ECO:0000313" key="2">
    <source>
        <dbReference type="Proteomes" id="UP000661691"/>
    </source>
</evidence>